<feature type="binding site" evidence="7">
    <location>
        <position position="249"/>
    </location>
    <ligand>
        <name>Mn(2+)</name>
        <dbReference type="ChEBI" id="CHEBI:29035"/>
        <label>2</label>
    </ligand>
</feature>
<dbReference type="EC" id="3.4.11.1" evidence="7"/>
<keyword evidence="4 7" id="KW-0031">Aminopeptidase</keyword>
<dbReference type="EMBL" id="ACDE02000023">
    <property type="protein sequence ID" value="EEO41075.1"/>
    <property type="molecule type" value="Genomic_DNA"/>
</dbReference>
<dbReference type="NCBIfam" id="NF002083">
    <property type="entry name" value="PRK00913.3-5"/>
    <property type="match status" value="1"/>
</dbReference>
<dbReference type="GO" id="GO:0006508">
    <property type="term" value="P:proteolysis"/>
    <property type="evidence" value="ECO:0007669"/>
    <property type="project" value="UniProtKB-KW"/>
</dbReference>
<dbReference type="NCBIfam" id="NF002074">
    <property type="entry name" value="PRK00913.1-4"/>
    <property type="match status" value="1"/>
</dbReference>
<dbReference type="AlphaFoldDB" id="A0A0M1VX83"/>
<accession>A0A0M1VX83</accession>
<dbReference type="Pfam" id="PF02789">
    <property type="entry name" value="Peptidase_M17_N"/>
    <property type="match status" value="1"/>
</dbReference>
<dbReference type="PANTHER" id="PTHR11963:SF23">
    <property type="entry name" value="CYTOSOL AMINOPEPTIDASE"/>
    <property type="match status" value="1"/>
</dbReference>
<dbReference type="InterPro" id="IPR008283">
    <property type="entry name" value="Peptidase_M17_N"/>
</dbReference>
<dbReference type="InterPro" id="IPR000819">
    <property type="entry name" value="Peptidase_M17_C"/>
</dbReference>
<dbReference type="GO" id="GO:0005737">
    <property type="term" value="C:cytoplasm"/>
    <property type="evidence" value="ECO:0007669"/>
    <property type="project" value="UniProtKB-SubCell"/>
</dbReference>
<evidence type="ECO:0000313" key="10">
    <source>
        <dbReference type="Proteomes" id="UP000004925"/>
    </source>
</evidence>
<dbReference type="EC" id="3.4.11.10" evidence="7"/>
<evidence type="ECO:0000256" key="7">
    <source>
        <dbReference type="HAMAP-Rule" id="MF_00181"/>
    </source>
</evidence>
<feature type="active site" evidence="7">
    <location>
        <position position="330"/>
    </location>
</feature>
<dbReference type="PANTHER" id="PTHR11963">
    <property type="entry name" value="LEUCINE AMINOPEPTIDASE-RELATED"/>
    <property type="match status" value="1"/>
</dbReference>
<comment type="function">
    <text evidence="7">Presumably involved in the processing and regular turnover of intracellular proteins. Catalyzes the removal of unsubstituted N-terminal amino acids from various peptides.</text>
</comment>
<evidence type="ECO:0000259" key="8">
    <source>
        <dbReference type="PROSITE" id="PS00631"/>
    </source>
</evidence>
<dbReference type="eggNOG" id="COG0260">
    <property type="taxonomic scope" value="Bacteria"/>
</dbReference>
<comment type="catalytic activity">
    <reaction evidence="2 7">
        <text>Release of an N-terminal amino acid, preferentially leucine, but not glutamic or aspartic acids.</text>
        <dbReference type="EC" id="3.4.11.10"/>
    </reaction>
</comment>
<feature type="binding site" evidence="7">
    <location>
        <position position="267"/>
    </location>
    <ligand>
        <name>Mn(2+)</name>
        <dbReference type="ChEBI" id="CHEBI:29035"/>
        <label>2</label>
    </ligand>
</feature>
<keyword evidence="7" id="KW-0479">Metal-binding</keyword>
<evidence type="ECO:0000256" key="6">
    <source>
        <dbReference type="ARBA" id="ARBA00022801"/>
    </source>
</evidence>
<proteinExistence type="inferred from homology"/>
<dbReference type="SUPFAM" id="SSF52949">
    <property type="entry name" value="Macro domain-like"/>
    <property type="match status" value="1"/>
</dbReference>
<evidence type="ECO:0000256" key="5">
    <source>
        <dbReference type="ARBA" id="ARBA00022670"/>
    </source>
</evidence>
<evidence type="ECO:0000256" key="1">
    <source>
        <dbReference type="ARBA" id="ARBA00000135"/>
    </source>
</evidence>
<feature type="binding site" evidence="7">
    <location>
        <position position="328"/>
    </location>
    <ligand>
        <name>Mn(2+)</name>
        <dbReference type="ChEBI" id="CHEBI:29035"/>
        <label>2</label>
    </ligand>
</feature>
<keyword evidence="7" id="KW-0963">Cytoplasm</keyword>
<dbReference type="CDD" id="cd00433">
    <property type="entry name" value="Peptidase_M17"/>
    <property type="match status" value="1"/>
</dbReference>
<feature type="binding site" evidence="7">
    <location>
        <position position="249"/>
    </location>
    <ligand>
        <name>Mn(2+)</name>
        <dbReference type="ChEBI" id="CHEBI:29035"/>
        <label>1</label>
    </ligand>
</feature>
<comment type="caution">
    <text evidence="9">The sequence shown here is derived from an EMBL/GenBank/DDBJ whole genome shotgun (WGS) entry which is preliminary data.</text>
</comment>
<evidence type="ECO:0000256" key="3">
    <source>
        <dbReference type="ARBA" id="ARBA00009528"/>
    </source>
</evidence>
<dbReference type="PRINTS" id="PR00481">
    <property type="entry name" value="LAMNOPPTDASE"/>
</dbReference>
<dbReference type="HAMAP" id="MF_00181">
    <property type="entry name" value="Cytosol_peptidase_M17"/>
    <property type="match status" value="1"/>
</dbReference>
<dbReference type="PROSITE" id="PS00631">
    <property type="entry name" value="CYTOSOL_AP"/>
    <property type="match status" value="1"/>
</dbReference>
<dbReference type="Pfam" id="PF00883">
    <property type="entry name" value="Peptidase_M17"/>
    <property type="match status" value="1"/>
</dbReference>
<keyword evidence="5 7" id="KW-0645">Protease</keyword>
<evidence type="ECO:0000256" key="4">
    <source>
        <dbReference type="ARBA" id="ARBA00022438"/>
    </source>
</evidence>
<dbReference type="GO" id="GO:0070006">
    <property type="term" value="F:metalloaminopeptidase activity"/>
    <property type="evidence" value="ECO:0007669"/>
    <property type="project" value="InterPro"/>
</dbReference>
<protein>
    <recommendedName>
        <fullName evidence="7">Probable cytosol aminopeptidase</fullName>
        <ecNumber evidence="7">3.4.11.1</ecNumber>
    </recommendedName>
    <alternativeName>
        <fullName evidence="7">Leucine aminopeptidase</fullName>
        <shortName evidence="7">LAP</shortName>
        <ecNumber evidence="7">3.4.11.10</ecNumber>
    </alternativeName>
    <alternativeName>
        <fullName evidence="7">Leucyl aminopeptidase</fullName>
    </alternativeName>
</protein>
<gene>
    <name evidence="7" type="primary">pepA</name>
    <name evidence="9" type="ORF">FSCG_01788</name>
</gene>
<reference evidence="9 10" key="1">
    <citation type="submission" date="2011-10" db="EMBL/GenBank/DDBJ databases">
        <title>The Genome Sequence of Fusobacterium sp. 4_1_13.</title>
        <authorList>
            <consortium name="The Broad Institute Genome Sequencing Platform"/>
            <person name="Earl A."/>
            <person name="Ward D."/>
            <person name="Feldgarden M."/>
            <person name="Gevers D."/>
            <person name="Strauss J."/>
            <person name="Ambrose C."/>
            <person name="Allen-Vercoe E."/>
            <person name="Young S.K."/>
            <person name="Zeng Q."/>
            <person name="Gargeya S."/>
            <person name="Fitzgerald M."/>
            <person name="Haas B."/>
            <person name="Abouelleil A."/>
            <person name="Alvarado L."/>
            <person name="Arachchi H.M."/>
            <person name="Berlin A."/>
            <person name="Brown A."/>
            <person name="Chapman S.B."/>
            <person name="Chen Z."/>
            <person name="Dunbar C."/>
            <person name="Freedman E."/>
            <person name="Gearin G."/>
            <person name="Goldberg J."/>
            <person name="Griggs A."/>
            <person name="Gujja S."/>
            <person name="Heiman D."/>
            <person name="Howarth C."/>
            <person name="Larson L."/>
            <person name="Lui A."/>
            <person name="MacDonald P.J."/>
            <person name="Montmayeur A."/>
            <person name="Murphy C."/>
            <person name="Neiman D."/>
            <person name="Pearson M."/>
            <person name="Priest M."/>
            <person name="Roberts A."/>
            <person name="Saif S."/>
            <person name="Shea T."/>
            <person name="Shenoy N."/>
            <person name="Sisk P."/>
            <person name="Stolte C."/>
            <person name="Sykes S."/>
            <person name="Wortman J."/>
            <person name="Nusbaum C."/>
            <person name="Birren B."/>
        </authorList>
    </citation>
    <scope>NUCLEOTIDE SEQUENCE [LARGE SCALE GENOMIC DNA]</scope>
    <source>
        <strain evidence="9 10">4_1_13</strain>
    </source>
</reference>
<dbReference type="Proteomes" id="UP000004925">
    <property type="component" value="Unassembled WGS sequence"/>
</dbReference>
<dbReference type="GO" id="GO:0030145">
    <property type="term" value="F:manganese ion binding"/>
    <property type="evidence" value="ECO:0007669"/>
    <property type="project" value="UniProtKB-UniRule"/>
</dbReference>
<dbReference type="HOGENOM" id="CLU_013734_6_3_0"/>
<keyword evidence="6 7" id="KW-0378">Hydrolase</keyword>
<dbReference type="Gene3D" id="3.40.220.10">
    <property type="entry name" value="Leucine Aminopeptidase, subunit E, domain 1"/>
    <property type="match status" value="1"/>
</dbReference>
<dbReference type="InterPro" id="IPR011356">
    <property type="entry name" value="Leucine_aapep/pepB"/>
</dbReference>
<dbReference type="Gene3D" id="3.40.630.10">
    <property type="entry name" value="Zn peptidases"/>
    <property type="match status" value="1"/>
</dbReference>
<feature type="active site" evidence="7">
    <location>
        <position position="256"/>
    </location>
</feature>
<organism evidence="9 10">
    <name type="scientific">Fusobacterium vincentii 4_1_13</name>
    <dbReference type="NCBI Taxonomy" id="469606"/>
    <lineage>
        <taxon>Bacteria</taxon>
        <taxon>Fusobacteriati</taxon>
        <taxon>Fusobacteriota</taxon>
        <taxon>Fusobacteriia</taxon>
        <taxon>Fusobacteriales</taxon>
        <taxon>Fusobacteriaceae</taxon>
        <taxon>Fusobacterium</taxon>
    </lineage>
</organism>
<comment type="catalytic activity">
    <reaction evidence="1 7">
        <text>Release of an N-terminal amino acid, Xaa-|-Yaa-, in which Xaa is preferably Leu, but may be other amino acids including Pro although not Arg or Lys, and Yaa may be Pro. Amino acid amides and methyl esters are also readily hydrolyzed, but rates on arylamides are exceedingly low.</text>
        <dbReference type="EC" id="3.4.11.1"/>
    </reaction>
</comment>
<dbReference type="InterPro" id="IPR023042">
    <property type="entry name" value="Peptidase_M17_leu_NH2_pept"/>
</dbReference>
<comment type="subcellular location">
    <subcellularLocation>
        <location evidence="7">Cytoplasm</location>
    </subcellularLocation>
</comment>
<feature type="binding site" evidence="7">
    <location>
        <position position="328"/>
    </location>
    <ligand>
        <name>Mn(2+)</name>
        <dbReference type="ChEBI" id="CHEBI:29035"/>
        <label>1</label>
    </ligand>
</feature>
<comment type="cofactor">
    <cofactor evidence="7">
        <name>Mn(2+)</name>
        <dbReference type="ChEBI" id="CHEBI:29035"/>
    </cofactor>
    <text evidence="7">Binds 2 manganese ions per subunit.</text>
</comment>
<feature type="domain" description="Cytosol aminopeptidase" evidence="8">
    <location>
        <begin position="324"/>
        <end position="331"/>
    </location>
</feature>
<sequence>MSFQCVKKYEDSYDKYVLVAISKKVVLPDYLDKESKKLAETVIKKNKFTAKASEKISMTLVNKKKVIDFMVIGLGEQKKLNAKNIRQYLFDGLKNITGKVLLSFDSKDLDDIDTVAEVIEHINYKFDKYLTKKKEKFLEVSYLTDKKVPKLIEGYELAKISNIVKDLVNEQAEVLNPKELADRATKLGKKFGFDVEILDEKKAQKLEMNAYLSVARAAYHRPYVIVMRYKGDAKSKYTYGLVGKGLTYDTGGLSLKPTDSMLTMRCDMGGAATMIGTMCAVAKMKIKKNVTCVVAACENSIGPNAYRPGDILTAMNGKTIEVTNTDAEGRLTLADALTYIVRKEKVNEVIDAATLTGAVMVALGEDVTGVFTNDDKMARKVIDASENWNEYFWQMPMFDIYKKNLKSSYADMQNTGVRWGGSTNAAKFLEEFVDDTKWVHLDIAGTAWASGANPYYSQKGATGQVFRTVYSYIKDSKN</sequence>
<dbReference type="RefSeq" id="WP_008800278.1">
    <property type="nucleotide sequence ID" value="NZ_KQ235738.1"/>
</dbReference>
<keyword evidence="7" id="KW-0464">Manganese</keyword>
<name>A0A0M1VX83_FUSVC</name>
<dbReference type="InterPro" id="IPR043472">
    <property type="entry name" value="Macro_dom-like"/>
</dbReference>
<evidence type="ECO:0000256" key="2">
    <source>
        <dbReference type="ARBA" id="ARBA00000967"/>
    </source>
</evidence>
<evidence type="ECO:0000313" key="9">
    <source>
        <dbReference type="EMBL" id="EEO41075.1"/>
    </source>
</evidence>
<dbReference type="SUPFAM" id="SSF53187">
    <property type="entry name" value="Zn-dependent exopeptidases"/>
    <property type="match status" value="1"/>
</dbReference>
<comment type="similarity">
    <text evidence="3 7">Belongs to the peptidase M17 family.</text>
</comment>
<feature type="binding site" evidence="7">
    <location>
        <position position="244"/>
    </location>
    <ligand>
        <name>Mn(2+)</name>
        <dbReference type="ChEBI" id="CHEBI:29035"/>
        <label>2</label>
    </ligand>
</feature>
<feature type="binding site" evidence="7">
    <location>
        <position position="326"/>
    </location>
    <ligand>
        <name>Mn(2+)</name>
        <dbReference type="ChEBI" id="CHEBI:29035"/>
        <label>1</label>
    </ligand>
</feature>